<dbReference type="GO" id="GO:0006367">
    <property type="term" value="P:transcription initiation at RNA polymerase II promoter"/>
    <property type="evidence" value="ECO:0007669"/>
    <property type="project" value="InterPro"/>
</dbReference>
<organism evidence="11 12">
    <name type="scientific">Methanoliparum thermophilum</name>
    <dbReference type="NCBI Taxonomy" id="2491083"/>
    <lineage>
        <taxon>Archaea</taxon>
        <taxon>Methanobacteriati</taxon>
        <taxon>Methanobacteriota</taxon>
        <taxon>Candidatus Methanoliparia</taxon>
        <taxon>Candidatus Methanoliparales</taxon>
        <taxon>Candidatus Methanoliparaceae</taxon>
        <taxon>Candidatus Methanoliparum</taxon>
    </lineage>
</organism>
<keyword evidence="6" id="KW-0175">Coiled coil</keyword>
<dbReference type="InterPro" id="IPR013134">
    <property type="entry name" value="Zn_hook_RAD50"/>
</dbReference>
<dbReference type="InterPro" id="IPR024550">
    <property type="entry name" value="TFIIEa/SarR/Rpc3_HTH_dom"/>
</dbReference>
<evidence type="ECO:0000256" key="2">
    <source>
        <dbReference type="ARBA" id="ARBA00022741"/>
    </source>
</evidence>
<keyword evidence="8 9" id="KW-0804">Transcription</keyword>
<dbReference type="SUPFAM" id="SSF46785">
    <property type="entry name" value="Winged helix' DNA-binding domain"/>
    <property type="match status" value="1"/>
</dbReference>
<dbReference type="Proteomes" id="UP000317158">
    <property type="component" value="Unassembled WGS sequence"/>
</dbReference>
<proteinExistence type="inferred from homology"/>
<evidence type="ECO:0000259" key="10">
    <source>
        <dbReference type="PROSITE" id="PS51344"/>
    </source>
</evidence>
<evidence type="ECO:0000256" key="6">
    <source>
        <dbReference type="ARBA" id="ARBA00023054"/>
    </source>
</evidence>
<dbReference type="Gene3D" id="1.10.10.10">
    <property type="entry name" value="Winged helix-like DNA-binding domain superfamily/Winged helix DNA-binding domain"/>
    <property type="match status" value="1"/>
</dbReference>
<dbReference type="SMART" id="SM00531">
    <property type="entry name" value="TFIIE"/>
    <property type="match status" value="1"/>
</dbReference>
<comment type="subunit">
    <text evidence="9">Monomer. Interaction with RNA polymerase subunits RpoF and RpoE is necessary for Tfe stimulatory transcription activity. Able to interact with Tbp and RNA polymerase in the absence of DNA promoter. Interacts both with the preinitiation and elongation complexes.</text>
</comment>
<keyword evidence="1" id="KW-0479">Metal-binding</keyword>
<evidence type="ECO:0000313" key="11">
    <source>
        <dbReference type="EMBL" id="RZN65103.1"/>
    </source>
</evidence>
<evidence type="ECO:0000256" key="1">
    <source>
        <dbReference type="ARBA" id="ARBA00022723"/>
    </source>
</evidence>
<dbReference type="InterPro" id="IPR002853">
    <property type="entry name" value="TFIIE_asu"/>
</dbReference>
<gene>
    <name evidence="9" type="primary">tfe</name>
    <name evidence="11" type="ORF">EF806_03410</name>
</gene>
<evidence type="ECO:0000256" key="4">
    <source>
        <dbReference type="ARBA" id="ARBA00022840"/>
    </source>
</evidence>
<dbReference type="Pfam" id="PF04423">
    <property type="entry name" value="Rad50_zn_hook"/>
    <property type="match status" value="1"/>
</dbReference>
<evidence type="ECO:0000256" key="9">
    <source>
        <dbReference type="HAMAP-Rule" id="MF_01909"/>
    </source>
</evidence>
<keyword evidence="3" id="KW-0862">Zinc</keyword>
<keyword evidence="2" id="KW-0547">Nucleotide-binding</keyword>
<comment type="function">
    <text evidence="9">Transcription factor that plays a role in the activation of archaeal genes transcribed by RNA polymerase. Facilitates transcription initiation by enhancing TATA-box recognition by TATA-box-binding protein (Tbp), and transcription factor B (Tfb) and RNA polymerase recruitment. Not absolutely required for transcription in vitro, but particularly important in cases where Tbp or Tfb function is not optimal. It dynamically alters the nucleic acid-binding properties of RNA polymerases by stabilizing the initiation complex and destabilizing elongation complexes. Seems to translocate with the RNA polymerase following initiation and acts by binding to the non template strand of the transcription bubble in elongation complexes.</text>
</comment>
<dbReference type="GO" id="GO:0006355">
    <property type="term" value="P:regulation of DNA-templated transcription"/>
    <property type="evidence" value="ECO:0007669"/>
    <property type="project" value="InterPro"/>
</dbReference>
<dbReference type="InterPro" id="IPR017919">
    <property type="entry name" value="TFIIE/TFIIEa_HTH"/>
</dbReference>
<dbReference type="GO" id="GO:0046872">
    <property type="term" value="F:metal ion binding"/>
    <property type="evidence" value="ECO:0007669"/>
    <property type="project" value="UniProtKB-KW"/>
</dbReference>
<dbReference type="HAMAP" id="MF_01909">
    <property type="entry name" value="TFE_arch"/>
    <property type="match status" value="1"/>
</dbReference>
<dbReference type="InterPro" id="IPR036388">
    <property type="entry name" value="WH-like_DNA-bd_sf"/>
</dbReference>
<evidence type="ECO:0000313" key="12">
    <source>
        <dbReference type="Proteomes" id="UP000317158"/>
    </source>
</evidence>
<dbReference type="EMBL" id="RXIF01000004">
    <property type="protein sequence ID" value="RZN65103.1"/>
    <property type="molecule type" value="Genomic_DNA"/>
</dbReference>
<reference evidence="11 12" key="1">
    <citation type="journal article" date="2019" name="Nat. Microbiol.">
        <title>Wide diversity of methane and short-chain alkane metabolisms in uncultured archaea.</title>
        <authorList>
            <person name="Borrel G."/>
            <person name="Adam P.S."/>
            <person name="McKay L.J."/>
            <person name="Chen L.X."/>
            <person name="Sierra-Garcia I.N."/>
            <person name="Sieber C.M."/>
            <person name="Letourneur Q."/>
            <person name="Ghozlane A."/>
            <person name="Andersen G.L."/>
            <person name="Li W.J."/>
            <person name="Hallam S.J."/>
            <person name="Muyzer G."/>
            <person name="de Oliveira V.M."/>
            <person name="Inskeep W.P."/>
            <person name="Banfield J.F."/>
            <person name="Gribaldo S."/>
        </authorList>
    </citation>
    <scope>NUCLEOTIDE SEQUENCE [LARGE SCALE GENOMIC DNA]</scope>
    <source>
        <strain evidence="11">NM1a</strain>
    </source>
</reference>
<comment type="domain">
    <text evidence="9">The winged helix domain is involved in binding to DNA in the preinitiation complex.</text>
</comment>
<dbReference type="GO" id="GO:0005524">
    <property type="term" value="F:ATP binding"/>
    <property type="evidence" value="ECO:0007669"/>
    <property type="project" value="UniProtKB-KW"/>
</dbReference>
<keyword evidence="5 9" id="KW-0805">Transcription regulation</keyword>
<comment type="similarity">
    <text evidence="9">Belongs to the TFE family.</text>
</comment>
<dbReference type="InterPro" id="IPR036390">
    <property type="entry name" value="WH_DNA-bd_sf"/>
</dbReference>
<dbReference type="GO" id="GO:0003677">
    <property type="term" value="F:DNA binding"/>
    <property type="evidence" value="ECO:0007669"/>
    <property type="project" value="UniProtKB-KW"/>
</dbReference>
<dbReference type="PROSITE" id="PS51344">
    <property type="entry name" value="HTH_TFE_IIE"/>
    <property type="match status" value="1"/>
</dbReference>
<evidence type="ECO:0000256" key="7">
    <source>
        <dbReference type="ARBA" id="ARBA00023125"/>
    </source>
</evidence>
<dbReference type="SUPFAM" id="SSF75712">
    <property type="entry name" value="Rad50 coiled-coil Zn hook"/>
    <property type="match status" value="1"/>
</dbReference>
<dbReference type="AlphaFoldDB" id="A0A520KT49"/>
<evidence type="ECO:0000256" key="5">
    <source>
        <dbReference type="ARBA" id="ARBA00023015"/>
    </source>
</evidence>
<name>A0A520KT49_METT2</name>
<dbReference type="InterPro" id="IPR016481">
    <property type="entry name" value="TF_E_archaea"/>
</dbReference>
<comment type="caution">
    <text evidence="11">The sequence shown here is derived from an EMBL/GenBank/DDBJ whole genome shotgun (WGS) entry which is preliminary data.</text>
</comment>
<evidence type="ECO:0000256" key="3">
    <source>
        <dbReference type="ARBA" id="ARBA00022833"/>
    </source>
</evidence>
<sequence length="169" mass="20350">MVKIKDEVFKKYLKKLVGDDGLEIIESMPEKEFTDMMIVEKSGYNLNLVRKVLSILYENNIARYRRVRDKESNWLSYYWRIDTENIQRNLKDELSRLYRILSERLEFEENNVFFVCSSKIPCGRYTFDFASDHHFMCPVCRSDLKAEDNTDIIKKLKKRLDEIEKLKII</sequence>
<accession>A0A520KT49</accession>
<dbReference type="PIRSF" id="PIRSF006373">
    <property type="entry name" value="TF_E_archaea"/>
    <property type="match status" value="1"/>
</dbReference>
<keyword evidence="7 9" id="KW-0238">DNA-binding</keyword>
<dbReference type="Pfam" id="PF02002">
    <property type="entry name" value="TFIIE_alpha"/>
    <property type="match status" value="1"/>
</dbReference>
<feature type="domain" description="HTH TFE/IIEalpha-type" evidence="10">
    <location>
        <begin position="5"/>
        <end position="87"/>
    </location>
</feature>
<keyword evidence="4" id="KW-0067">ATP-binding</keyword>
<evidence type="ECO:0000256" key="8">
    <source>
        <dbReference type="ARBA" id="ARBA00023163"/>
    </source>
</evidence>
<protein>
    <recommendedName>
        <fullName evidence="9">Transcription factor E</fullName>
        <shortName evidence="9">TFE</shortName>
    </recommendedName>
    <alternativeName>
        <fullName evidence="9">TFIIE subunit alpha homolog</fullName>
    </alternativeName>
    <alternativeName>
        <fullName evidence="9">Transcription initiation factor TFIIE</fullName>
    </alternativeName>
</protein>